<dbReference type="InterPro" id="IPR051396">
    <property type="entry name" value="Bact_Antivir_Def_Nuclease"/>
</dbReference>
<protein>
    <submittedName>
        <fullName evidence="3">Uncharacterized protein</fullName>
    </submittedName>
</protein>
<dbReference type="AlphaFoldDB" id="A0A2R6BGM3"/>
<dbReference type="InterPro" id="IPR034139">
    <property type="entry name" value="TOPRIM_OLD"/>
</dbReference>
<dbReference type="PANTHER" id="PTHR43581:SF4">
    <property type="entry name" value="ATP_GTP PHOSPHATASE"/>
    <property type="match status" value="1"/>
</dbReference>
<dbReference type="Proteomes" id="UP000241972">
    <property type="component" value="Unassembled WGS sequence"/>
</dbReference>
<reference evidence="3 4" key="1">
    <citation type="submission" date="2017-04" db="EMBL/GenBank/DDBJ databases">
        <title>Novel microbial lineages endemic to geothermal iron-oxide mats fill important gaps in the evolutionary history of Archaea.</title>
        <authorList>
            <person name="Jay Z.J."/>
            <person name="Beam J.P."/>
            <person name="Dlakic M."/>
            <person name="Rusch D.B."/>
            <person name="Kozubal M.A."/>
            <person name="Inskeep W.P."/>
        </authorList>
    </citation>
    <scope>NUCLEOTIDE SEQUENCE [LARGE SCALE GENOMIC DNA]</scope>
    <source>
        <strain evidence="3">ECH_B_3</strain>
    </source>
</reference>
<proteinExistence type="predicted"/>
<feature type="domain" description="OLD protein-like TOPRIM" evidence="2">
    <location>
        <begin position="456"/>
        <end position="521"/>
    </location>
</feature>
<dbReference type="SUPFAM" id="SSF52540">
    <property type="entry name" value="P-loop containing nucleoside triphosphate hydrolases"/>
    <property type="match status" value="1"/>
</dbReference>
<evidence type="ECO:0000313" key="3">
    <source>
        <dbReference type="EMBL" id="PSN97784.1"/>
    </source>
</evidence>
<evidence type="ECO:0000259" key="1">
    <source>
        <dbReference type="Pfam" id="PF13175"/>
    </source>
</evidence>
<name>A0A2R6BGM3_9ARCH</name>
<dbReference type="InterPro" id="IPR027417">
    <property type="entry name" value="P-loop_NTPase"/>
</dbReference>
<evidence type="ECO:0000259" key="2">
    <source>
        <dbReference type="Pfam" id="PF20469"/>
    </source>
</evidence>
<gene>
    <name evidence="3" type="ORF">B9Q07_11365</name>
</gene>
<sequence length="631" mass="72753">MIILTLLYYMKVSKVHIKNFRILHNICLTLDNITTIVGANGSGKSTLLHALHAFFDPKFKPSKRDFWHEDTSQTIEITLEFVGLTAKEKQEFTKYVHKDTLKVTKTFKIENGELQQKYFGYILYFPAFEEIRRSQDVRDMVAKYDEFRKNHPDFNLKEAKKKNEIIAELERWENEHPDRCEETQSEHQFFGFKEVGGGKIDKYLKFLFVPAVKDPAKEADEEGKGWFSELVDTLIRSQITNNPELRKLNDKVKKEYKEKLNTLEVHKLQNSINQTLPHYAPNTSVKLKWNTDEFDPLTTLSLKVSLVEDGYETDLIQAGHGAQRAFLMTLSQSLGDVLTEGDKTLILGIEEPELYQHPTRLRHIARNLYASSTMANQNSRLQLILVTHSPYFITVEALDTLRRFRKSSGEIHVAEMSLEDIVKQLCDAHQDPNYFTIEALRAKLRTIMTPWISEGFFASGVVLVEGEEDKAFIQCYAEAKKESLEKHDIAVIPCSGKTNLDKYLLIFKKLEIPTYVIWDNDQENKPQNKWNDVLLRLNNANVGNYKTQIKENYACFENNFGSEVKERVNQRRGQQHYEQTMNKQAMSLGITGTAEKNPEVICATLKEIVNGSGIPILDELLRRIAGMKKAL</sequence>
<dbReference type="PANTHER" id="PTHR43581">
    <property type="entry name" value="ATP/GTP PHOSPHATASE"/>
    <property type="match status" value="1"/>
</dbReference>
<accession>A0A2R6BGM3</accession>
<organism evidence="3 4">
    <name type="scientific">Candidatus Marsarchaeota G2 archaeon ECH_B_3</name>
    <dbReference type="NCBI Taxonomy" id="1978161"/>
    <lineage>
        <taxon>Archaea</taxon>
        <taxon>Candidatus Marsarchaeota</taxon>
        <taxon>Candidatus Marsarchaeota group 2</taxon>
    </lineage>
</organism>
<dbReference type="InterPro" id="IPR041685">
    <property type="entry name" value="AAA_GajA/Old/RecF-like"/>
</dbReference>
<dbReference type="CDD" id="cd01026">
    <property type="entry name" value="TOPRIM_OLD"/>
    <property type="match status" value="1"/>
</dbReference>
<dbReference type="EMBL" id="NEXI01000049">
    <property type="protein sequence ID" value="PSN97784.1"/>
    <property type="molecule type" value="Genomic_DNA"/>
</dbReference>
<feature type="domain" description="Endonuclease GajA/Old nuclease/RecF-like AAA" evidence="1">
    <location>
        <begin position="10"/>
        <end position="393"/>
    </location>
</feature>
<dbReference type="Pfam" id="PF13175">
    <property type="entry name" value="AAA_15"/>
    <property type="match status" value="1"/>
</dbReference>
<dbReference type="Pfam" id="PF20469">
    <property type="entry name" value="OLD-like_TOPRIM"/>
    <property type="match status" value="1"/>
</dbReference>
<dbReference type="Gene3D" id="3.40.50.300">
    <property type="entry name" value="P-loop containing nucleotide triphosphate hydrolases"/>
    <property type="match status" value="1"/>
</dbReference>
<comment type="caution">
    <text evidence="3">The sequence shown here is derived from an EMBL/GenBank/DDBJ whole genome shotgun (WGS) entry which is preliminary data.</text>
</comment>
<evidence type="ECO:0000313" key="4">
    <source>
        <dbReference type="Proteomes" id="UP000241972"/>
    </source>
</evidence>